<proteinExistence type="predicted"/>
<sequence>MSCPSEEDALPHFVTEGLLSGTCLVTARGIREVTALRPGDLLLTGEAGFTEIRAVQRAFCDAGPAGWPGMHWPLEIPAGALGNPSVLRLLPEQPVLVLAGAEAVAVPAAALEGRGGICRTRPQAMEEVVILQLSEGALVCAEGDLQLYCPPDTLGLPPGFLPYDLPDVPLADLAGARALIGALDAAEEAPPEGDALMFTQAALRALSP</sequence>
<organism evidence="2 3">
    <name type="scientific">Falsigemmobacter faecalis</name>
    <dbReference type="NCBI Taxonomy" id="2488730"/>
    <lineage>
        <taxon>Bacteria</taxon>
        <taxon>Pseudomonadati</taxon>
        <taxon>Pseudomonadota</taxon>
        <taxon>Alphaproteobacteria</taxon>
        <taxon>Rhodobacterales</taxon>
        <taxon>Paracoccaceae</taxon>
        <taxon>Falsigemmobacter</taxon>
    </lineage>
</organism>
<accession>A0A3P3DPM7</accession>
<dbReference type="RefSeq" id="WP_124964565.1">
    <property type="nucleotide sequence ID" value="NZ_RRAZ01000010.1"/>
</dbReference>
<dbReference type="OrthoDB" id="7685535at2"/>
<feature type="domain" description="Hedgehog/Intein (Hint)" evidence="1">
    <location>
        <begin position="19"/>
        <end position="143"/>
    </location>
</feature>
<comment type="caution">
    <text evidence="2">The sequence shown here is derived from an EMBL/GenBank/DDBJ whole genome shotgun (WGS) entry which is preliminary data.</text>
</comment>
<dbReference type="AlphaFoldDB" id="A0A3P3DPM7"/>
<evidence type="ECO:0000313" key="2">
    <source>
        <dbReference type="EMBL" id="RRH75502.1"/>
    </source>
</evidence>
<dbReference type="InterPro" id="IPR028992">
    <property type="entry name" value="Hedgehog/Intein_dom"/>
</dbReference>
<dbReference type="Pfam" id="PF13403">
    <property type="entry name" value="Hint_2"/>
    <property type="match status" value="1"/>
</dbReference>
<gene>
    <name evidence="2" type="ORF">EG244_08440</name>
</gene>
<keyword evidence="3" id="KW-1185">Reference proteome</keyword>
<dbReference type="EMBL" id="RRAZ01000010">
    <property type="protein sequence ID" value="RRH75502.1"/>
    <property type="molecule type" value="Genomic_DNA"/>
</dbReference>
<evidence type="ECO:0000259" key="1">
    <source>
        <dbReference type="Pfam" id="PF13403"/>
    </source>
</evidence>
<name>A0A3P3DPM7_9RHOB</name>
<dbReference type="Proteomes" id="UP000282125">
    <property type="component" value="Unassembled WGS sequence"/>
</dbReference>
<reference evidence="2 3" key="1">
    <citation type="submission" date="2018-11" db="EMBL/GenBank/DDBJ databases">
        <title>Gemmobacter sp. nov., YIM 102744-1 draft genome.</title>
        <authorList>
            <person name="Li G."/>
            <person name="Jiang Y."/>
        </authorList>
    </citation>
    <scope>NUCLEOTIDE SEQUENCE [LARGE SCALE GENOMIC DNA]</scope>
    <source>
        <strain evidence="2 3">YIM 102744-1</strain>
    </source>
</reference>
<protein>
    <recommendedName>
        <fullName evidence="1">Hedgehog/Intein (Hint) domain-containing protein</fullName>
    </recommendedName>
</protein>
<evidence type="ECO:0000313" key="3">
    <source>
        <dbReference type="Proteomes" id="UP000282125"/>
    </source>
</evidence>